<protein>
    <submittedName>
        <fullName evidence="11">Uncharacterized protein LOC100646320</fullName>
    </submittedName>
</protein>
<dbReference type="GO" id="GO:0005576">
    <property type="term" value="C:extracellular region"/>
    <property type="evidence" value="ECO:0007669"/>
    <property type="project" value="UniProtKB-SubCell"/>
</dbReference>
<dbReference type="PANTHER" id="PTHR11475:SF109">
    <property type="entry name" value="CHORION PEROXIDASE-LIKE PROTEIN"/>
    <property type="match status" value="1"/>
</dbReference>
<name>A0A9C6SIQ6_BOMTE</name>
<evidence type="ECO:0000256" key="8">
    <source>
        <dbReference type="PIRSR" id="PIRSR619791-2"/>
    </source>
</evidence>
<feature type="region of interest" description="Disordered" evidence="9">
    <location>
        <begin position="1656"/>
        <end position="1700"/>
    </location>
</feature>
<dbReference type="GO" id="GO:0004601">
    <property type="term" value="F:peroxidase activity"/>
    <property type="evidence" value="ECO:0007669"/>
    <property type="project" value="UniProtKB-KW"/>
</dbReference>
<keyword evidence="6" id="KW-0560">Oxidoreductase</keyword>
<evidence type="ECO:0000313" key="11">
    <source>
        <dbReference type="RefSeq" id="XP_048267620.1"/>
    </source>
</evidence>
<dbReference type="FunFam" id="1.10.640.10:FF:000003">
    <property type="entry name" value="chorion peroxidase"/>
    <property type="match status" value="1"/>
</dbReference>
<dbReference type="PROSITE" id="PS50292">
    <property type="entry name" value="PEROXIDASE_3"/>
    <property type="match status" value="1"/>
</dbReference>
<dbReference type="GO" id="GO:0006979">
    <property type="term" value="P:response to oxidative stress"/>
    <property type="evidence" value="ECO:0007669"/>
    <property type="project" value="InterPro"/>
</dbReference>
<dbReference type="Proteomes" id="UP000835206">
    <property type="component" value="Chromosome 14"/>
</dbReference>
<evidence type="ECO:0000256" key="6">
    <source>
        <dbReference type="ARBA" id="ARBA00023002"/>
    </source>
</evidence>
<evidence type="ECO:0000256" key="1">
    <source>
        <dbReference type="ARBA" id="ARBA00004613"/>
    </source>
</evidence>
<evidence type="ECO:0000256" key="3">
    <source>
        <dbReference type="ARBA" id="ARBA00022559"/>
    </source>
</evidence>
<evidence type="ECO:0000256" key="5">
    <source>
        <dbReference type="ARBA" id="ARBA00022729"/>
    </source>
</evidence>
<gene>
    <name evidence="11" type="primary">LOC100646320</name>
</gene>
<feature type="compositionally biased region" description="Polar residues" evidence="9">
    <location>
        <begin position="1163"/>
        <end position="1188"/>
    </location>
</feature>
<feature type="region of interest" description="Disordered" evidence="9">
    <location>
        <begin position="123"/>
        <end position="153"/>
    </location>
</feature>
<feature type="compositionally biased region" description="Polar residues" evidence="9">
    <location>
        <begin position="1612"/>
        <end position="1626"/>
    </location>
</feature>
<dbReference type="GO" id="GO:0046872">
    <property type="term" value="F:metal ion binding"/>
    <property type="evidence" value="ECO:0007669"/>
    <property type="project" value="UniProtKB-KW"/>
</dbReference>
<proteinExistence type="predicted"/>
<dbReference type="SUPFAM" id="SSF48113">
    <property type="entry name" value="Heme-dependent peroxidases"/>
    <property type="match status" value="1"/>
</dbReference>
<organism evidence="10 11">
    <name type="scientific">Bombus terrestris</name>
    <name type="common">Buff-tailed bumblebee</name>
    <name type="synonym">Apis terrestris</name>
    <dbReference type="NCBI Taxonomy" id="30195"/>
    <lineage>
        <taxon>Eukaryota</taxon>
        <taxon>Metazoa</taxon>
        <taxon>Ecdysozoa</taxon>
        <taxon>Arthropoda</taxon>
        <taxon>Hexapoda</taxon>
        <taxon>Insecta</taxon>
        <taxon>Pterygota</taxon>
        <taxon>Neoptera</taxon>
        <taxon>Endopterygota</taxon>
        <taxon>Hymenoptera</taxon>
        <taxon>Apocrita</taxon>
        <taxon>Aculeata</taxon>
        <taxon>Apoidea</taxon>
        <taxon>Anthophila</taxon>
        <taxon>Apidae</taxon>
        <taxon>Bombus</taxon>
        <taxon>Bombus</taxon>
    </lineage>
</organism>
<dbReference type="InterPro" id="IPR010255">
    <property type="entry name" value="Haem_peroxidase_sf"/>
</dbReference>
<dbReference type="GO" id="GO:0022412">
    <property type="term" value="P:cellular process involved in reproduction in multicellular organism"/>
    <property type="evidence" value="ECO:0007669"/>
    <property type="project" value="UniProtKB-ARBA"/>
</dbReference>
<evidence type="ECO:0000256" key="2">
    <source>
        <dbReference type="ARBA" id="ARBA00022525"/>
    </source>
</evidence>
<dbReference type="RefSeq" id="XP_048267620.1">
    <property type="nucleotide sequence ID" value="XM_048411663.1"/>
</dbReference>
<feature type="compositionally biased region" description="Polar residues" evidence="9">
    <location>
        <begin position="1206"/>
        <end position="1226"/>
    </location>
</feature>
<dbReference type="Pfam" id="PF03098">
    <property type="entry name" value="An_peroxidase"/>
    <property type="match status" value="1"/>
</dbReference>
<dbReference type="CDD" id="cd09823">
    <property type="entry name" value="peroxinectin_like"/>
    <property type="match status" value="1"/>
</dbReference>
<reference evidence="11" key="1">
    <citation type="submission" date="2025-08" db="UniProtKB">
        <authorList>
            <consortium name="RefSeq"/>
        </authorList>
    </citation>
    <scope>IDENTIFICATION</scope>
</reference>
<feature type="binding site" description="axial binding residue" evidence="8">
    <location>
        <position position="718"/>
    </location>
    <ligand>
        <name>heme b</name>
        <dbReference type="ChEBI" id="CHEBI:60344"/>
    </ligand>
    <ligandPart>
        <name>Fe</name>
        <dbReference type="ChEBI" id="CHEBI:18248"/>
    </ligandPart>
</feature>
<keyword evidence="7 8" id="KW-0408">Iron</keyword>
<dbReference type="OrthoDB" id="823504at2759"/>
<keyword evidence="5" id="KW-0732">Signal</keyword>
<evidence type="ECO:0000313" key="10">
    <source>
        <dbReference type="Proteomes" id="UP000835206"/>
    </source>
</evidence>
<keyword evidence="8" id="KW-0479">Metal-binding</keyword>
<keyword evidence="10" id="KW-1185">Reference proteome</keyword>
<dbReference type="PRINTS" id="PR00457">
    <property type="entry name" value="ANPEROXIDASE"/>
</dbReference>
<feature type="region of interest" description="Disordered" evidence="9">
    <location>
        <begin position="191"/>
        <end position="277"/>
    </location>
</feature>
<feature type="compositionally biased region" description="Basic and acidic residues" evidence="9">
    <location>
        <begin position="210"/>
        <end position="232"/>
    </location>
</feature>
<dbReference type="GeneID" id="100646320"/>
<dbReference type="InterPro" id="IPR019791">
    <property type="entry name" value="Haem_peroxidase_animal"/>
</dbReference>
<dbReference type="InterPro" id="IPR037120">
    <property type="entry name" value="Haem_peroxidase_sf_animal"/>
</dbReference>
<keyword evidence="3" id="KW-0575">Peroxidase</keyword>
<feature type="region of interest" description="Disordered" evidence="9">
    <location>
        <begin position="1154"/>
        <end position="1226"/>
    </location>
</feature>
<evidence type="ECO:0000256" key="9">
    <source>
        <dbReference type="SAM" id="MobiDB-lite"/>
    </source>
</evidence>
<sequence>MMSFVDHCNDCKVYFRSGETFAFNTNGYSGSQNVGGLYELQGCELCRHHAAVKLGFRWRVRKRLLRIRKLLHNYKKSTGTRKGAVRFWQGDRQLASSRESRQALISVLLVLLSSGLSKSATSHETLRSSSAKVSSSLRPTNESTFDDRSNQDDDNSEAIETLFIPENPSQYEQILLYVRELFQGVEQSADSFDQEVPASLERNVTDSTSDEDRFSKLEERFRERNSQPSKREEDEEKYPQRNPEGGVSSGTTVQDHRMDDVVSTERNNYDAGYKRKTEPDEDDLLEAANFGLDAMKDLYTVKEPKLYSMGLYLDSDNPARHVAVFNEQTEEARFLAKYGYAVLQGTTLFRRKFPNTPADSLLSRRSQSNPLQRGCPNRGVPNCPAASLRYRTSDGSCNNLQHLWWGSAMSTMQRFLPSVYDDGIQSIRKSVTGRPLPSARLVTTVIHEDKDVPLEAVTHMLMQWGQFVDHDLTATGQGRGFNGSIPQCCLKFGSGFQPPEFMHPECLPISVSKHDNFFGPLGVKCLEFVRSGSAPKEDCEFGPREQLSQVTSYLDASVVYSNSAFQTDSLRLFRNGLLQYGRIQSQRPVLPKLDSDLCRRGSLSTNCFKAGDGRLGEQPALTSLHVAFLRLHNRIATKLAALNAHWSDEKLFQESRRIVASIVQHITYREFLPIVLGQDVMKIFDLELLKKGYYEGYDPTVKPTIANAFSTAAYRFGHSLVQQSFVRFNSDHQPIFNNVSIHNEFMNPANLETAGSVDRLLLGLINQNAQRRDEHISEELTNHLFQTPRFPFGMDLASINIQRGRDHGIPPYVRWREPCALSPIKSFDDLEKVMPPSTARRFKLVYSSVEDIDLFTGGLAEKSVKSGLVGPTFACIIGQQFNNIRRGDRFWYENSKQESSFTPGQLQQIRRVTLAQVLCSTMDSIETIQPFVFLTQDTLKNQRRPCSDSIIGQLNLESWVERNPKFRREGIIDKIKKYASVSTTTSKSTDLYSHNLNPAETSVHQQNRIVVKKPFGPVDNLTIVVQNNAINSPVFVNDAIYGSNIKVNPSLVQEAQQRPVSEASMPIPTYLPAKPVIIAHPLGDPVYPYVPYAFNDPNNPNPLSQGYRPSYSSDVVFDSFPGTSPRPTLYTYYTNFQKLTTQKPSQDVDAYITNYKPQDHGSKPSSWPNSQYQSQPSSKPLYSSTQRPQDVDAYITNYKPEDHGSKPSSWPNSQYQSQPSSKPVYSFTQRPQDVDAYITNYKPQDHGSKPSSWPNSQYQSQPSSKPVYSSTQRPQDVDAYVANYKPHDHGPELNTWPNSQYQSQPSTKPVYDLPEHNNQGHGINIWQKLQYKPVVLVGQTDSGNLQSYAQTSNHPQSYLKDSEDTYIKPANSQHDYVKDLENRYTTWSTVSSDKKTEETVINDPYYRPYQEPNRKPIQSNYGSSYQIDFPGRPTVSLNDKGTTVHPNAFYLSSSARPISNNEYNKEFSSWPASQNDYDIATHSTPIYRPAQQISDYQTSKPENSYQNAQPKPSKIHSVTIITASQSGNEVDRLENRVTSEVPRPLTTQIANDRAKRPGQYYYEKNVLHRYPDKMEDQPAYNAEQRHKSASNEVSIDDTLIVASVRNQLIDGNGNNTDVKTMSQTRNESSDSTTSDDVDYGLGDAFSEEIEIPPSYRTSHWLNPHEDTSLPSALEMPKIPSDKTSAAKELPKPMKLRNYAV</sequence>
<feature type="region of interest" description="Disordered" evidence="9">
    <location>
        <begin position="1611"/>
        <end position="1637"/>
    </location>
</feature>
<dbReference type="Gene3D" id="1.10.640.10">
    <property type="entry name" value="Haem peroxidase domain superfamily, animal type"/>
    <property type="match status" value="1"/>
</dbReference>
<dbReference type="GO" id="GO:0020037">
    <property type="term" value="F:heme binding"/>
    <property type="evidence" value="ECO:0007669"/>
    <property type="project" value="InterPro"/>
</dbReference>
<evidence type="ECO:0000256" key="4">
    <source>
        <dbReference type="ARBA" id="ARBA00022617"/>
    </source>
</evidence>
<keyword evidence="4 8" id="KW-0349">Heme</keyword>
<feature type="region of interest" description="Disordered" evidence="9">
    <location>
        <begin position="1240"/>
        <end position="1273"/>
    </location>
</feature>
<accession>A0A9C6SIQ6</accession>
<dbReference type="KEGG" id="bter:100646320"/>
<dbReference type="PANTHER" id="PTHR11475">
    <property type="entry name" value="OXIDASE/PEROXIDASE"/>
    <property type="match status" value="1"/>
</dbReference>
<evidence type="ECO:0000256" key="7">
    <source>
        <dbReference type="ARBA" id="ARBA00023004"/>
    </source>
</evidence>
<feature type="compositionally biased region" description="Polar residues" evidence="9">
    <location>
        <begin position="1249"/>
        <end position="1273"/>
    </location>
</feature>
<comment type="subcellular location">
    <subcellularLocation>
        <location evidence="1">Secreted</location>
    </subcellularLocation>
</comment>
<keyword evidence="2" id="KW-0964">Secreted</keyword>